<feature type="coiled-coil region" evidence="1">
    <location>
        <begin position="816"/>
        <end position="873"/>
    </location>
</feature>
<feature type="compositionally biased region" description="Low complexity" evidence="2">
    <location>
        <begin position="101"/>
        <end position="112"/>
    </location>
</feature>
<proteinExistence type="predicted"/>
<feature type="coiled-coil region" evidence="1">
    <location>
        <begin position="160"/>
        <end position="187"/>
    </location>
</feature>
<dbReference type="Proteomes" id="UP001165085">
    <property type="component" value="Unassembled WGS sequence"/>
</dbReference>
<feature type="region of interest" description="Disordered" evidence="2">
    <location>
        <begin position="974"/>
        <end position="1010"/>
    </location>
</feature>
<evidence type="ECO:0000313" key="3">
    <source>
        <dbReference type="EMBL" id="GMH63862.1"/>
    </source>
</evidence>
<name>A0A9W7A6L9_9STRA</name>
<gene>
    <name evidence="3" type="ORF">TrST_g9264</name>
</gene>
<keyword evidence="1" id="KW-0175">Coiled coil</keyword>
<evidence type="ECO:0000313" key="4">
    <source>
        <dbReference type="Proteomes" id="UP001165085"/>
    </source>
</evidence>
<accession>A0A9W7A6L9</accession>
<evidence type="ECO:0000256" key="1">
    <source>
        <dbReference type="SAM" id="Coils"/>
    </source>
</evidence>
<evidence type="ECO:0000256" key="2">
    <source>
        <dbReference type="SAM" id="MobiDB-lite"/>
    </source>
</evidence>
<feature type="region of interest" description="Disordered" evidence="2">
    <location>
        <begin position="52"/>
        <end position="154"/>
    </location>
</feature>
<reference evidence="4" key="1">
    <citation type="journal article" date="2023" name="Commun. Biol.">
        <title>Genome analysis of Parmales, the sister group of diatoms, reveals the evolutionary specialization of diatoms from phago-mixotrophs to photoautotrophs.</title>
        <authorList>
            <person name="Ban H."/>
            <person name="Sato S."/>
            <person name="Yoshikawa S."/>
            <person name="Yamada K."/>
            <person name="Nakamura Y."/>
            <person name="Ichinomiya M."/>
            <person name="Sato N."/>
            <person name="Blanc-Mathieu R."/>
            <person name="Endo H."/>
            <person name="Kuwata A."/>
            <person name="Ogata H."/>
        </authorList>
    </citation>
    <scope>NUCLEOTIDE SEQUENCE [LARGE SCALE GENOMIC DNA]</scope>
    <source>
        <strain evidence="4">NIES 3701</strain>
    </source>
</reference>
<feature type="compositionally biased region" description="Polar residues" evidence="2">
    <location>
        <begin position="135"/>
        <end position="154"/>
    </location>
</feature>
<feature type="coiled-coil region" evidence="1">
    <location>
        <begin position="903"/>
        <end position="946"/>
    </location>
</feature>
<sequence length="1010" mass="112729">MENRRLTRGQMYNGDAMRGVFGGIPAHGQYNQQKRASMDGLAARQAAVAEAYQKAQKELADKANDRRQRQTDPPAQASAYPPMFPQISPRANPYNPPNPPSSYQQPQQQLNQQRERDRRQPYNYGVKPERPAPENNRSAVTSNEPSAHSDAGSSKMLQIVTSMSQRISESENDLSKLSKDLSSLTNNQASMNMKLASFPTMEQLASLKQQFESNTTVMNEAATNANQAHVEVNKLGLQLFEQNTKINGLVELGKDFDKSSMQLDSLRLEVDELKGSQPMLKSIDNDVSQFRREFHSRLAEESEFRDSIQKKNQVLFNELVRLGEGVEKDRNNGRAEIGEMGGILTGVEKRLKSAEDMLDRTAKAHGGKLVNLDATLNTYENAISAFGRDVQNLAGSVSEERKVRKNAVDNLTSAMDEIRGAVSDRLGGVIKNVDGRVMALEEQIRGAVDGVRNDSERSRGLLGEEIRTVAKNLGEEATSRQALNSELSLKINATTENTKQMLSSFREDVSEQLLMFKAEENEMANQSMRQQEEIKKLMASLEKDVFETQTSTNGRIDRTRAALEEVLRAEIQSRQSTFSSLEGRVREIVGDCITSVDSVSSESRMAVDALANRVNSLEVSMMKVIEGKITVVEEAVAARQNEQENVNNSIHNDLSMIRKKEEDEHVQRVAKEDAIVERVTVVENRVEGEIDDVRKRVVKAHAETTEQVATLETAVNKRCDITEDNVKDIKELAETNRLNVTELTNTTSLNFDMVREDAVKSKAQIAGLKVDIGDVDDKIGINNLMTTGVDMVVGAIEKEEKVEAENAMKMFFQDYVRESERKLVEKEEERERAMKQTFEENMKKMEEDHKAQLADLTAKMQAEIAEERRLESEANQKIRGEMRNSIEDLEVKTTVTEVLLAAMGRVEEQIRAEEVKAERKRAEEVKAGLEELLAEGERERLELVDKVEQLTVIVNEREKLEGQEWARILEGGLGGEGGMAGAGGEGEEVTGAPLVLEGSAGSFPKAKQSE</sequence>
<keyword evidence="4" id="KW-1185">Reference proteome</keyword>
<comment type="caution">
    <text evidence="3">The sequence shown here is derived from an EMBL/GenBank/DDBJ whole genome shotgun (WGS) entry which is preliminary data.</text>
</comment>
<protein>
    <submittedName>
        <fullName evidence="3">Uncharacterized protein</fullName>
    </submittedName>
</protein>
<feature type="compositionally biased region" description="Basic and acidic residues" evidence="2">
    <location>
        <begin position="55"/>
        <end position="70"/>
    </location>
</feature>
<feature type="compositionally biased region" description="Gly residues" evidence="2">
    <location>
        <begin position="974"/>
        <end position="984"/>
    </location>
</feature>
<dbReference type="AlphaFoldDB" id="A0A9W7A6L9"/>
<dbReference type="OrthoDB" id="197482at2759"/>
<organism evidence="3 4">
    <name type="scientific">Triparma strigata</name>
    <dbReference type="NCBI Taxonomy" id="1606541"/>
    <lineage>
        <taxon>Eukaryota</taxon>
        <taxon>Sar</taxon>
        <taxon>Stramenopiles</taxon>
        <taxon>Ochrophyta</taxon>
        <taxon>Bolidophyceae</taxon>
        <taxon>Parmales</taxon>
        <taxon>Triparmaceae</taxon>
        <taxon>Triparma</taxon>
    </lineage>
</organism>
<dbReference type="EMBL" id="BRXY01000089">
    <property type="protein sequence ID" value="GMH63862.1"/>
    <property type="molecule type" value="Genomic_DNA"/>
</dbReference>